<evidence type="ECO:0008006" key="3">
    <source>
        <dbReference type="Google" id="ProtNLM"/>
    </source>
</evidence>
<name>A0A815QW91_9BILA</name>
<gene>
    <name evidence="1" type="ORF">ZHD862_LOCUS36028</name>
</gene>
<dbReference type="Gene3D" id="3.40.50.150">
    <property type="entry name" value="Vaccinia Virus protein VP39"/>
    <property type="match status" value="1"/>
</dbReference>
<evidence type="ECO:0000313" key="1">
    <source>
        <dbReference type="EMBL" id="CAF1468645.1"/>
    </source>
</evidence>
<accession>A0A815QW91</accession>
<dbReference type="AlphaFoldDB" id="A0A815QW91"/>
<dbReference type="SUPFAM" id="SSF53335">
    <property type="entry name" value="S-adenosyl-L-methionine-dependent methyltransferases"/>
    <property type="match status" value="1"/>
</dbReference>
<dbReference type="InterPro" id="IPR029063">
    <property type="entry name" value="SAM-dependent_MTases_sf"/>
</dbReference>
<evidence type="ECO:0000313" key="2">
    <source>
        <dbReference type="Proteomes" id="UP000663864"/>
    </source>
</evidence>
<proteinExistence type="predicted"/>
<reference evidence="1" key="1">
    <citation type="submission" date="2021-02" db="EMBL/GenBank/DDBJ databases">
        <authorList>
            <person name="Nowell W R."/>
        </authorList>
    </citation>
    <scope>NUCLEOTIDE SEQUENCE</scope>
</reference>
<organism evidence="1 2">
    <name type="scientific">Rotaria sordida</name>
    <dbReference type="NCBI Taxonomy" id="392033"/>
    <lineage>
        <taxon>Eukaryota</taxon>
        <taxon>Metazoa</taxon>
        <taxon>Spiralia</taxon>
        <taxon>Gnathifera</taxon>
        <taxon>Rotifera</taxon>
        <taxon>Eurotatoria</taxon>
        <taxon>Bdelloidea</taxon>
        <taxon>Philodinida</taxon>
        <taxon>Philodinidae</taxon>
        <taxon>Rotaria</taxon>
    </lineage>
</organism>
<dbReference type="Proteomes" id="UP000663864">
    <property type="component" value="Unassembled WGS sequence"/>
</dbReference>
<dbReference type="EMBL" id="CAJNOT010005546">
    <property type="protein sequence ID" value="CAF1468645.1"/>
    <property type="molecule type" value="Genomic_DNA"/>
</dbReference>
<sequence>MSWLNNLDRTGSGFWSNSQWYDLHLSRRMPLVNKMIEEMIYACPPSSSPASIYRVADLCCGSGMASLYYLKAYPTVSSLTLIDQSEERLNMAKKRIDTQLESISSRPEIVMCELQVKCDSQDDVNLKLNGSSSLHPYHLILASLALHVIVGHGKRSLEESKLRYRILFELLFRNLTDDGSGHLIVGDHNGSLG</sequence>
<comment type="caution">
    <text evidence="1">The sequence shown here is derived from an EMBL/GenBank/DDBJ whole genome shotgun (WGS) entry which is preliminary data.</text>
</comment>
<protein>
    <recommendedName>
        <fullName evidence="3">Methyltransferase domain-containing protein</fullName>
    </recommendedName>
</protein>
<feature type="non-terminal residue" evidence="1">
    <location>
        <position position="193"/>
    </location>
</feature>